<dbReference type="Pfam" id="PF00575">
    <property type="entry name" value="S1"/>
    <property type="match status" value="1"/>
</dbReference>
<dbReference type="WBParaSite" id="PSAMB.scaffold2001size26125.g15972.t1">
    <property type="protein sequence ID" value="PSAMB.scaffold2001size26125.g15972.t1"/>
    <property type="gene ID" value="PSAMB.scaffold2001size26125.g15972"/>
</dbReference>
<keyword evidence="3" id="KW-1185">Reference proteome</keyword>
<dbReference type="PANTHER" id="PTHR10724:SF10">
    <property type="entry name" value="S1 RNA-BINDING DOMAIN-CONTAINING PROTEIN 1"/>
    <property type="match status" value="1"/>
</dbReference>
<dbReference type="Gene3D" id="2.40.50.140">
    <property type="entry name" value="Nucleic acid-binding proteins"/>
    <property type="match status" value="1"/>
</dbReference>
<dbReference type="InterPro" id="IPR055179">
    <property type="entry name" value="Tex-like_central_region"/>
</dbReference>
<dbReference type="FunFam" id="3.30.420.140:FF:000001">
    <property type="entry name" value="RNA-binding transcriptional accessory protein"/>
    <property type="match status" value="1"/>
</dbReference>
<accession>A0A914VHL8</accession>
<dbReference type="SMART" id="SM00732">
    <property type="entry name" value="YqgFc"/>
    <property type="match status" value="1"/>
</dbReference>
<feature type="domain" description="S1 motif" evidence="2">
    <location>
        <begin position="727"/>
        <end position="773"/>
    </location>
</feature>
<name>A0A914VHL8_9BILA</name>
<protein>
    <submittedName>
        <fullName evidence="4">S1 motif domain-containing protein</fullName>
    </submittedName>
</protein>
<dbReference type="Proteomes" id="UP000887566">
    <property type="component" value="Unplaced"/>
</dbReference>
<dbReference type="PANTHER" id="PTHR10724">
    <property type="entry name" value="30S RIBOSOMAL PROTEIN S1"/>
    <property type="match status" value="1"/>
</dbReference>
<dbReference type="Gene3D" id="3.30.420.140">
    <property type="entry name" value="YqgF/RNase H-like domain"/>
    <property type="match status" value="1"/>
</dbReference>
<dbReference type="InterPro" id="IPR006641">
    <property type="entry name" value="YqgF/RNaseH-like_dom"/>
</dbReference>
<dbReference type="Pfam" id="PF22706">
    <property type="entry name" value="Tex_central_region"/>
    <property type="match status" value="1"/>
</dbReference>
<dbReference type="GO" id="GO:0003729">
    <property type="term" value="F:mRNA binding"/>
    <property type="evidence" value="ECO:0007669"/>
    <property type="project" value="TreeGrafter"/>
</dbReference>
<evidence type="ECO:0000313" key="4">
    <source>
        <dbReference type="WBParaSite" id="PSAMB.scaffold2001size26125.g15972.t1"/>
    </source>
</evidence>
<dbReference type="SUPFAM" id="SSF53098">
    <property type="entry name" value="Ribonuclease H-like"/>
    <property type="match status" value="1"/>
</dbReference>
<dbReference type="SUPFAM" id="SSF158832">
    <property type="entry name" value="Tex N-terminal region-like"/>
    <property type="match status" value="1"/>
</dbReference>
<dbReference type="Gene3D" id="1.10.10.650">
    <property type="entry name" value="RuvA domain 2-like"/>
    <property type="match status" value="1"/>
</dbReference>
<feature type="region of interest" description="Disordered" evidence="1">
    <location>
        <begin position="931"/>
        <end position="955"/>
    </location>
</feature>
<dbReference type="InterPro" id="IPR012340">
    <property type="entry name" value="NA-bd_OB-fold"/>
</dbReference>
<dbReference type="InterPro" id="IPR041692">
    <property type="entry name" value="HHH_9"/>
</dbReference>
<dbReference type="InterPro" id="IPR037027">
    <property type="entry name" value="YqgF/RNaseH-like_dom_sf"/>
</dbReference>
<dbReference type="GO" id="GO:0006139">
    <property type="term" value="P:nucleobase-containing compound metabolic process"/>
    <property type="evidence" value="ECO:0007669"/>
    <property type="project" value="InterPro"/>
</dbReference>
<dbReference type="AlphaFoldDB" id="A0A914VHL8"/>
<dbReference type="InterPro" id="IPR050437">
    <property type="entry name" value="Ribos_protein_bS1-like"/>
</dbReference>
<dbReference type="SUPFAM" id="SSF50249">
    <property type="entry name" value="Nucleic acid-binding proteins"/>
    <property type="match status" value="1"/>
</dbReference>
<evidence type="ECO:0000313" key="3">
    <source>
        <dbReference type="Proteomes" id="UP000887566"/>
    </source>
</evidence>
<dbReference type="Gene3D" id="1.10.150.310">
    <property type="entry name" value="Tex RuvX-like domain-like"/>
    <property type="match status" value="1"/>
</dbReference>
<dbReference type="InterPro" id="IPR003029">
    <property type="entry name" value="S1_domain"/>
</dbReference>
<dbReference type="InterPro" id="IPR018974">
    <property type="entry name" value="Tex-like_N"/>
</dbReference>
<dbReference type="PROSITE" id="PS50126">
    <property type="entry name" value="S1"/>
    <property type="match status" value="1"/>
</dbReference>
<sequence length="955" mass="105549">MAKEKAKKGSTTVVEANDVASSVGGWQVAEFVADKCPSLGAQSLDSARQLVRLLDEGNEVPFIARYRRNVIGDIPVEDIRLAVSAYNSAKEIKARAATVLSKLESTLTSPKEKAEVRMRIEQAKSLIDLDAIYEPFKPAKAGSLASRAKEVGLEPLAVDLLHGRHVALEKAVVPSVSGVKNVSEVKKGVMHIAADYIVKQTETQIFIKETSEPKERMRVRIDVCSSLSRAAKKMEKNSAKLMQFKDYHQFTKPASFITNHQVLAIERGENDKILSMKIQPANHLFNEFQNFIYTKLGLRIHPTHKQLFNEIIADCYKRLVEPAIERCVWRLLIERAHESSIECFARNLHQLLLTPPLKNIPIIAIDPGYKNGCKVALISESSTVLHTGVFYLDSRQSKTVRPDHERFFKSVVSNIPKTHKEVKIAIGNGTACRETEVVVAQLIKQRVFDPFAVEYCIVSECGASVYSASDLAGKELGKLDINIRSAVSIARRLQDPLAEYVKIDPKHLGVGMYQHSLNEKDLHRSLDTVVRECVSSVGVDANTCSLELLQKVAGLNRRTATNVLAYREQHTRIRSRDELRGIAGIGPKSFEQCAGFINVYDGDDGMTTRKEDDGEPSTKRRRLNARGNDHSYCPLDATTVHPESYSLAKKLIAYVGCLLDDVGTEKLRRQLIASKDRLFADASVRDEAQLRLVFDALVQPLRFDLRRAFAGPVFRDSFKTIASLSAGDRLDGIITNVTDFGAFVDVGVGSNGLVHRSSLAREDADNMAKLLQVRRLSASYSQLYDRDWVRGGGADPPRRPKCANRTGAARSLYSGGRPRIDGRRRQRLSTAGASCGGVVLCKQLLAASTDAAARRPSPLRPPPTVGNLLAPARRRFRRVPSAAVCTRGACRQQLVLFRSTGASKSPSSTWTWDDSASACGWWRSRVDSCAPQDHHHRTDAYGGEDSSGCRDAANL</sequence>
<dbReference type="Pfam" id="PF16921">
    <property type="entry name" value="Tex_YqgF"/>
    <property type="match status" value="1"/>
</dbReference>
<dbReference type="Pfam" id="PF12836">
    <property type="entry name" value="HHH_3"/>
    <property type="match status" value="1"/>
</dbReference>
<dbReference type="SUPFAM" id="SSF47781">
    <property type="entry name" value="RuvA domain 2-like"/>
    <property type="match status" value="2"/>
</dbReference>
<dbReference type="Gene3D" id="1.10.3500.10">
    <property type="entry name" value="Tex N-terminal region-like"/>
    <property type="match status" value="1"/>
</dbReference>
<dbReference type="SMART" id="SM00316">
    <property type="entry name" value="S1"/>
    <property type="match status" value="1"/>
</dbReference>
<dbReference type="GO" id="GO:0006412">
    <property type="term" value="P:translation"/>
    <property type="evidence" value="ECO:0007669"/>
    <property type="project" value="TreeGrafter"/>
</dbReference>
<dbReference type="InterPro" id="IPR023319">
    <property type="entry name" value="Tex-like_HTH_dom_sf"/>
</dbReference>
<proteinExistence type="predicted"/>
<evidence type="ECO:0000256" key="1">
    <source>
        <dbReference type="SAM" id="MobiDB-lite"/>
    </source>
</evidence>
<dbReference type="InterPro" id="IPR032639">
    <property type="entry name" value="Tex_YqgF"/>
</dbReference>
<organism evidence="3 4">
    <name type="scientific">Plectus sambesii</name>
    <dbReference type="NCBI Taxonomy" id="2011161"/>
    <lineage>
        <taxon>Eukaryota</taxon>
        <taxon>Metazoa</taxon>
        <taxon>Ecdysozoa</taxon>
        <taxon>Nematoda</taxon>
        <taxon>Chromadorea</taxon>
        <taxon>Plectida</taxon>
        <taxon>Plectina</taxon>
        <taxon>Plectoidea</taxon>
        <taxon>Plectidae</taxon>
        <taxon>Plectus</taxon>
    </lineage>
</organism>
<dbReference type="InterPro" id="IPR010994">
    <property type="entry name" value="RuvA_2-like"/>
</dbReference>
<reference evidence="4" key="1">
    <citation type="submission" date="2022-11" db="UniProtKB">
        <authorList>
            <consortium name="WormBaseParasite"/>
        </authorList>
    </citation>
    <scope>IDENTIFICATION</scope>
</reference>
<evidence type="ECO:0000259" key="2">
    <source>
        <dbReference type="PROSITE" id="PS50126"/>
    </source>
</evidence>
<dbReference type="InterPro" id="IPR012337">
    <property type="entry name" value="RNaseH-like_sf"/>
</dbReference>
<dbReference type="InterPro" id="IPR023323">
    <property type="entry name" value="Tex-like_dom_sf"/>
</dbReference>
<dbReference type="Pfam" id="PF09371">
    <property type="entry name" value="Tex_N"/>
    <property type="match status" value="1"/>
</dbReference>
<feature type="region of interest" description="Disordered" evidence="1">
    <location>
        <begin position="605"/>
        <end position="626"/>
    </location>
</feature>
<dbReference type="GO" id="GO:0003735">
    <property type="term" value="F:structural constituent of ribosome"/>
    <property type="evidence" value="ECO:0007669"/>
    <property type="project" value="TreeGrafter"/>
</dbReference>
<dbReference type="Pfam" id="PF17674">
    <property type="entry name" value="HHH_9"/>
    <property type="match status" value="1"/>
</dbReference>
<feature type="compositionally biased region" description="Basic and acidic residues" evidence="1">
    <location>
        <begin position="606"/>
        <end position="618"/>
    </location>
</feature>